<gene>
    <name evidence="2" type="ORF">9Ga_00062</name>
</gene>
<dbReference type="Pfam" id="PF07102">
    <property type="entry name" value="YbcO"/>
    <property type="match status" value="1"/>
</dbReference>
<reference evidence="2" key="1">
    <citation type="submission" date="2020-07" db="EMBL/GenBank/DDBJ databases">
        <title>Ralstonia phages.</title>
        <authorList>
            <person name="Trotereau A."/>
            <person name="Boyer C."/>
            <person name="Torres-Barcelo C."/>
        </authorList>
    </citation>
    <scope>NUCLEOTIDE SEQUENCE [LARGE SCALE GENOMIC DNA]</scope>
</reference>
<keyword evidence="3" id="KW-1185">Reference proteome</keyword>
<evidence type="ECO:0000313" key="3">
    <source>
        <dbReference type="Proteomes" id="UP000515742"/>
    </source>
</evidence>
<dbReference type="EMBL" id="MT740738">
    <property type="protein sequence ID" value="QOQ37823.1"/>
    <property type="molecule type" value="Genomic_DNA"/>
</dbReference>
<evidence type="ECO:0000313" key="2">
    <source>
        <dbReference type="EMBL" id="QOQ37823.1"/>
    </source>
</evidence>
<evidence type="ECO:0008006" key="4">
    <source>
        <dbReference type="Google" id="ProtNLM"/>
    </source>
</evidence>
<feature type="region of interest" description="Disordered" evidence="1">
    <location>
        <begin position="1"/>
        <end position="37"/>
    </location>
</feature>
<feature type="compositionally biased region" description="Basic residues" evidence="1">
    <location>
        <begin position="23"/>
        <end position="36"/>
    </location>
</feature>
<dbReference type="InterPro" id="IPR010774">
    <property type="entry name" value="YbcO"/>
</dbReference>
<evidence type="ECO:0000256" key="1">
    <source>
        <dbReference type="SAM" id="MobiDB-lite"/>
    </source>
</evidence>
<dbReference type="Proteomes" id="UP000515742">
    <property type="component" value="Segment"/>
</dbReference>
<sequence length="133" mass="14748">MKRSAPLVRKAPISRGTSQLKRTAMKKRAPKKRPGHDKRMLEACRGAHCFLAVPGVCCGDTATVVPCHANWSDYGKGAGLKAPDKFTVPGCWRCHAWLDAGSAPRDEKRQAWERAYKRWAAYREQDLGLLSAA</sequence>
<accession>A0A7M1IE31</accession>
<name>A0A7M1IE31_9CAUD</name>
<proteinExistence type="predicted"/>
<protein>
    <recommendedName>
        <fullName evidence="4">DUF1364 domain-containing protein</fullName>
    </recommendedName>
</protein>
<dbReference type="Gene3D" id="3.30.50.20">
    <property type="entry name" value="prophage-derive protein ybcO"/>
    <property type="match status" value="1"/>
</dbReference>
<organism evidence="2 3">
    <name type="scientific">Ralstonia phage Gamede</name>
    <dbReference type="NCBI Taxonomy" id="2759726"/>
    <lineage>
        <taxon>Viruses</taxon>
        <taxon>Duplodnaviria</taxon>
        <taxon>Heunggongvirae</taxon>
        <taxon>Uroviricota</taxon>
        <taxon>Caudoviricetes</taxon>
        <taxon>Cimandefvirus</taxon>
        <taxon>Cimandefvirus gamede</taxon>
    </lineage>
</organism>